<accession>A0A9Q8QDG3</accession>
<keyword evidence="2" id="KW-1185">Reference proteome</keyword>
<evidence type="ECO:0000313" key="2">
    <source>
        <dbReference type="Proteomes" id="UP000829364"/>
    </source>
</evidence>
<organism evidence="1 2">
    <name type="scientific">Purpureocillium takamizusanense</name>
    <dbReference type="NCBI Taxonomy" id="2060973"/>
    <lineage>
        <taxon>Eukaryota</taxon>
        <taxon>Fungi</taxon>
        <taxon>Dikarya</taxon>
        <taxon>Ascomycota</taxon>
        <taxon>Pezizomycotina</taxon>
        <taxon>Sordariomycetes</taxon>
        <taxon>Hypocreomycetidae</taxon>
        <taxon>Hypocreales</taxon>
        <taxon>Ophiocordycipitaceae</taxon>
        <taxon>Purpureocillium</taxon>
    </lineage>
</organism>
<name>A0A9Q8QDG3_9HYPO</name>
<gene>
    <name evidence="1" type="ORF">JDV02_003560</name>
</gene>
<dbReference type="Proteomes" id="UP000829364">
    <property type="component" value="Chromosome 3"/>
</dbReference>
<dbReference type="GeneID" id="72065517"/>
<dbReference type="RefSeq" id="XP_047840667.1">
    <property type="nucleotide sequence ID" value="XM_047984693.1"/>
</dbReference>
<dbReference type="EMBL" id="CP086356">
    <property type="protein sequence ID" value="UNI17186.1"/>
    <property type="molecule type" value="Genomic_DNA"/>
</dbReference>
<evidence type="ECO:0000313" key="1">
    <source>
        <dbReference type="EMBL" id="UNI17186.1"/>
    </source>
</evidence>
<dbReference type="KEGG" id="ptkz:JDV02_003560"/>
<protein>
    <submittedName>
        <fullName evidence="1">Uncharacterized protein</fullName>
    </submittedName>
</protein>
<reference evidence="1" key="1">
    <citation type="submission" date="2021-11" db="EMBL/GenBank/DDBJ databases">
        <title>Purpureocillium_takamizusanense_genome.</title>
        <authorList>
            <person name="Nguyen N.-H."/>
        </authorList>
    </citation>
    <scope>NUCLEOTIDE SEQUENCE</scope>
    <source>
        <strain evidence="1">PT3</strain>
    </source>
</reference>
<proteinExistence type="predicted"/>
<sequence length="128" mass="13778">MIVHTACPQPAVPPQPGVIVLDSLDVVSSHLKSRCLRLFAPPQDEKPALIDMLSGRRVCSEGLTGSTALRRSADRATYQGLRCHPQAADQPMTPTVETRPKLELIHCSTKVCTAADSQDVKSSNAAYV</sequence>
<dbReference type="AlphaFoldDB" id="A0A9Q8QDG3"/>